<dbReference type="GO" id="GO:0004519">
    <property type="term" value="F:endonuclease activity"/>
    <property type="evidence" value="ECO:0007669"/>
    <property type="project" value="InterPro"/>
</dbReference>
<evidence type="ECO:0000259" key="1">
    <source>
        <dbReference type="PROSITE" id="PS50819"/>
    </source>
</evidence>
<accession>A0A2G9YSE8</accession>
<protein>
    <recommendedName>
        <fullName evidence="1">DOD-type homing endonuclease domain-containing protein</fullName>
    </recommendedName>
</protein>
<gene>
    <name evidence="2" type="ORF">COX39_03125</name>
</gene>
<evidence type="ECO:0000313" key="3">
    <source>
        <dbReference type="Proteomes" id="UP000231567"/>
    </source>
</evidence>
<dbReference type="Gene3D" id="3.10.28.10">
    <property type="entry name" value="Homing endonucleases"/>
    <property type="match status" value="1"/>
</dbReference>
<dbReference type="SUPFAM" id="SSF55608">
    <property type="entry name" value="Homing endonucleases"/>
    <property type="match status" value="2"/>
</dbReference>
<reference evidence="2 3" key="1">
    <citation type="submission" date="2017-09" db="EMBL/GenBank/DDBJ databases">
        <title>Depth-based differentiation of microbial function through sediment-hosted aquifers and enrichment of novel symbionts in the deep terrestrial subsurface.</title>
        <authorList>
            <person name="Probst A.J."/>
            <person name="Ladd B."/>
            <person name="Jarett J.K."/>
            <person name="Geller-Mcgrath D.E."/>
            <person name="Sieber C.M."/>
            <person name="Emerson J.B."/>
            <person name="Anantharaman K."/>
            <person name="Thomas B.C."/>
            <person name="Malmstrom R."/>
            <person name="Stieglmeier M."/>
            <person name="Klingl A."/>
            <person name="Woyke T."/>
            <person name="Ryan C.M."/>
            <person name="Banfield J.F."/>
        </authorList>
    </citation>
    <scope>NUCLEOTIDE SEQUENCE [LARGE SCALE GENOMIC DNA]</scope>
    <source>
        <strain evidence="2">CG23_combo_of_CG06-09_8_20_14_all_40_13</strain>
    </source>
</reference>
<dbReference type="EMBL" id="PCRM01000042">
    <property type="protein sequence ID" value="PIP21411.1"/>
    <property type="molecule type" value="Genomic_DNA"/>
</dbReference>
<comment type="caution">
    <text evidence="2">The sequence shown here is derived from an EMBL/GenBank/DDBJ whole genome shotgun (WGS) entry which is preliminary data.</text>
</comment>
<dbReference type="PROSITE" id="PS50819">
    <property type="entry name" value="INTEIN_ENDONUCLEASE"/>
    <property type="match status" value="1"/>
</dbReference>
<dbReference type="AlphaFoldDB" id="A0A2G9YSE8"/>
<dbReference type="Pfam" id="PF14528">
    <property type="entry name" value="LAGLIDADG_3"/>
    <property type="match status" value="2"/>
</dbReference>
<dbReference type="Proteomes" id="UP000231567">
    <property type="component" value="Unassembled WGS sequence"/>
</dbReference>
<name>A0A2G9YSE8_9BACT</name>
<proteinExistence type="predicted"/>
<dbReference type="InterPro" id="IPR004042">
    <property type="entry name" value="Intein_endonuc_central"/>
</dbReference>
<sequence length="218" mass="25613">MGLIFRKHTVNEKYFSHWSERMAYLLGFIYADGNIAWDSAKGYYSLTITASEKDKDHLEKIRKVLQSTKPLLYGESTKSYRLTVNNKKICRRLMKLGVFPRKSLIIKFPQILQKYIRSFIRGYIDGDGSVKYFARKRSPYFEVTISSGSKKFIASLKDKIHLNLNINSVITKSGMNCYLLRYSCKRGLKLAEWLYQDADFYIIRKFNKYQEAISSRKE</sequence>
<dbReference type="InterPro" id="IPR004860">
    <property type="entry name" value="LAGLIDADG_dom"/>
</dbReference>
<feature type="domain" description="DOD-type homing endonuclease" evidence="1">
    <location>
        <begin position="25"/>
        <end position="175"/>
    </location>
</feature>
<dbReference type="InterPro" id="IPR027434">
    <property type="entry name" value="Homing_endonucl"/>
</dbReference>
<evidence type="ECO:0000313" key="2">
    <source>
        <dbReference type="EMBL" id="PIP21411.1"/>
    </source>
</evidence>
<organism evidence="2 3">
    <name type="scientific">Candidatus Nealsonbacteria bacterium CG23_combo_of_CG06-09_8_20_14_all_40_13</name>
    <dbReference type="NCBI Taxonomy" id="1974724"/>
    <lineage>
        <taxon>Bacteria</taxon>
        <taxon>Candidatus Nealsoniibacteriota</taxon>
    </lineage>
</organism>